<gene>
    <name evidence="3" type="ORF">MKZ38_008248</name>
</gene>
<name>A0AAD5RUC4_9PEZI</name>
<accession>A0AAD5RUC4</accession>
<feature type="compositionally biased region" description="Polar residues" evidence="2">
    <location>
        <begin position="316"/>
        <end position="333"/>
    </location>
</feature>
<evidence type="ECO:0000256" key="1">
    <source>
        <dbReference type="SAM" id="Coils"/>
    </source>
</evidence>
<reference evidence="3" key="1">
    <citation type="submission" date="2022-07" db="EMBL/GenBank/DDBJ databases">
        <title>Draft genome sequence of Zalerion maritima ATCC 34329, a (micro)plastics degrading marine fungus.</title>
        <authorList>
            <person name="Paco A."/>
            <person name="Goncalves M.F.M."/>
            <person name="Rocha-Santos T.A.P."/>
            <person name="Alves A."/>
        </authorList>
    </citation>
    <scope>NUCLEOTIDE SEQUENCE</scope>
    <source>
        <strain evidence="3">ATCC 34329</strain>
    </source>
</reference>
<feature type="compositionally biased region" description="Low complexity" evidence="2">
    <location>
        <begin position="394"/>
        <end position="407"/>
    </location>
</feature>
<keyword evidence="1" id="KW-0175">Coiled coil</keyword>
<evidence type="ECO:0000313" key="3">
    <source>
        <dbReference type="EMBL" id="KAJ2904332.1"/>
    </source>
</evidence>
<feature type="coiled-coil region" evidence="1">
    <location>
        <begin position="192"/>
        <end position="226"/>
    </location>
</feature>
<sequence length="769" mass="84949">MPNSSIFTGESEISEEGGVHLEHLPGSPRPNFIPWSQHHARQTGQPRPIAKPLVQPSDSASNRDSQSQCYTAGSGAAGSHNYYGRSPVPGHTPKPASAGSSSGRESADPASHFINRLQDNIRTLEQNVWHDKAIPPQFQSRFVGEIKQIRRGMGAICKAYKDEVLKLRANIDTGMKEMQSIIAEKEAILVSKIEKQEQAEKLQEQVKKLQEDLAKANTVRNTLINSESPAEPPFLKPCSGRNTPYGQTPASFQSPYHQRHFAGSPFHTPNHSQGYGGPGNQMVRHGPSPGGYGGPMGGHNTPSGFQGGVGPGGGNNKNRFSSPHQGSQNQGQRNFARPRNQPVDAFGFPLNPAPRGPQSPHRANQGPNTARVVPKNSMALVRTRQMVRIPTARQQGPSSYYQSSQGGDESEDSARGPVPSMSSTKSAFNLNKHTTLYQQPSLTQLKGLVSQLKPSDKQLSTYDTVVTQITEVFNLVKGWVNKYCSQPIPEHQCNLSVTTPESWSFLCKILCPDNEQEANRLAKQVISDYYTRRYAMARMILEYIIRNIWVPSCVWLRFDGDADAEFLGLVKRHTYLENVGERDKDQIYGPDQAALIKQRQDILNEIARLIRSILANPQYKHYRHQRHQRQFESLRDLMFPLMDKEVDNSGAIEDMWHLVITAFSTFINMSVSGVTYLPWFPPQQQTFSAATMAASNSMMNNEVLEGKGMGLTFAVTPAIQVRDERAGCVVSDCILKAEVIVAMKGMPGYAGNLDQDSGSEGEVEGGWSA</sequence>
<dbReference type="Proteomes" id="UP001201980">
    <property type="component" value="Unassembled WGS sequence"/>
</dbReference>
<protein>
    <submittedName>
        <fullName evidence="3">Uncharacterized protein</fullName>
    </submittedName>
</protein>
<evidence type="ECO:0000313" key="4">
    <source>
        <dbReference type="Proteomes" id="UP001201980"/>
    </source>
</evidence>
<comment type="caution">
    <text evidence="3">The sequence shown here is derived from an EMBL/GenBank/DDBJ whole genome shotgun (WGS) entry which is preliminary data.</text>
</comment>
<organism evidence="3 4">
    <name type="scientific">Zalerion maritima</name>
    <dbReference type="NCBI Taxonomy" id="339359"/>
    <lineage>
        <taxon>Eukaryota</taxon>
        <taxon>Fungi</taxon>
        <taxon>Dikarya</taxon>
        <taxon>Ascomycota</taxon>
        <taxon>Pezizomycotina</taxon>
        <taxon>Sordariomycetes</taxon>
        <taxon>Lulworthiomycetidae</taxon>
        <taxon>Lulworthiales</taxon>
        <taxon>Lulworthiaceae</taxon>
        <taxon>Zalerion</taxon>
    </lineage>
</organism>
<keyword evidence="4" id="KW-1185">Reference proteome</keyword>
<feature type="compositionally biased region" description="Gly residues" evidence="2">
    <location>
        <begin position="305"/>
        <end position="315"/>
    </location>
</feature>
<evidence type="ECO:0000256" key="2">
    <source>
        <dbReference type="SAM" id="MobiDB-lite"/>
    </source>
</evidence>
<feature type="region of interest" description="Disordered" evidence="2">
    <location>
        <begin position="255"/>
        <end position="425"/>
    </location>
</feature>
<feature type="compositionally biased region" description="Gly residues" evidence="2">
    <location>
        <begin position="288"/>
        <end position="297"/>
    </location>
</feature>
<feature type="region of interest" description="Disordered" evidence="2">
    <location>
        <begin position="1"/>
        <end position="108"/>
    </location>
</feature>
<proteinExistence type="predicted"/>
<dbReference type="EMBL" id="JAKWBI020000056">
    <property type="protein sequence ID" value="KAJ2904332.1"/>
    <property type="molecule type" value="Genomic_DNA"/>
</dbReference>
<dbReference type="AlphaFoldDB" id="A0AAD5RUC4"/>
<feature type="compositionally biased region" description="Polar residues" evidence="2">
    <location>
        <begin position="56"/>
        <end position="71"/>
    </location>
</feature>